<reference evidence="10" key="3">
    <citation type="submission" date="2025-09" db="UniProtKB">
        <authorList>
            <consortium name="Ensembl"/>
        </authorList>
    </citation>
    <scope>IDENTIFICATION</scope>
</reference>
<keyword evidence="11" id="KW-1185">Reference proteome</keyword>
<dbReference type="GO" id="GO:0003723">
    <property type="term" value="F:RNA binding"/>
    <property type="evidence" value="ECO:0007669"/>
    <property type="project" value="UniProtKB-KW"/>
</dbReference>
<organism evidence="10 11">
    <name type="scientific">Salarias fasciatus</name>
    <name type="common">Jewelled blenny</name>
    <name type="synonym">Blennius fasciatus</name>
    <dbReference type="NCBI Taxonomy" id="181472"/>
    <lineage>
        <taxon>Eukaryota</taxon>
        <taxon>Metazoa</taxon>
        <taxon>Chordata</taxon>
        <taxon>Craniata</taxon>
        <taxon>Vertebrata</taxon>
        <taxon>Euteleostomi</taxon>
        <taxon>Actinopterygii</taxon>
        <taxon>Neopterygii</taxon>
        <taxon>Teleostei</taxon>
        <taxon>Neoteleostei</taxon>
        <taxon>Acanthomorphata</taxon>
        <taxon>Ovalentaria</taxon>
        <taxon>Blenniimorphae</taxon>
        <taxon>Blenniiformes</taxon>
        <taxon>Blennioidei</taxon>
        <taxon>Blenniidae</taxon>
        <taxon>Salariinae</taxon>
        <taxon>Salarias</taxon>
    </lineage>
</organism>
<dbReference type="Ensembl" id="ENSSFAT00005057968.1">
    <property type="protein sequence ID" value="ENSSFAP00005056256.1"/>
    <property type="gene ID" value="ENSSFAG00005026611.1"/>
</dbReference>
<dbReference type="InterPro" id="IPR050666">
    <property type="entry name" value="ESRP"/>
</dbReference>
<reference evidence="10" key="2">
    <citation type="submission" date="2025-08" db="UniProtKB">
        <authorList>
            <consortium name="Ensembl"/>
        </authorList>
    </citation>
    <scope>IDENTIFICATION</scope>
</reference>
<dbReference type="InterPro" id="IPR000504">
    <property type="entry name" value="RRM_dom"/>
</dbReference>
<dbReference type="CDD" id="cd12742">
    <property type="entry name" value="RRM3_ESRP1_ESRP2"/>
    <property type="match status" value="1"/>
</dbReference>
<protein>
    <submittedName>
        <fullName evidence="10">Epithelial splicing regulatory protein 2-like</fullName>
    </submittedName>
</protein>
<proteinExistence type="inferred from homology"/>
<sequence length="702" mass="77381">MASHSDTLVVFFGATAGANGGKLGSDEREIILLVWQIVDLHEKKVGKLHKCFVKPDTLELTDLCKEETGLAVDNLINAEPLDKVLLQFQQTVSSEVKFLGRSSYTLCVNSPNVIRQALHPEASKKNLVLPECFFTFSDVRKEFLKCCPNAGPVQKLTLASMLECILYFAFDQQQTDSHFVSDHKFSCAEMVKYKFDSGTCSKTEPVDSETVIRARGLPWQSSDQDIARFFKGLNIAKGGVALCLNAQGRRNGEALVRFINSEHRDLALERHKHHMGSRYIEVYKATGEEFLKIAGGTSNEVAQFLSKENQVIIRMRGLPFTATSQEVLSFLGPESPVTDGSEGLLFVKYPDGRPTGDAFVLFSCEEYAQNALKKHKQILGKRYIELFRSTAAEVQQVLNRYMSAPLISTLPSSPIMPMPVLSTPPFLPAASSTRDCIRLRGLPYTAGIEDILEFMAEHTVDIKPHGVHMVLNQQGRPSGDAFIQMKSPDKAFMVAQKCHKKTMKDRYIEVFQCSTEEMSIVLMGGTLNRSGLSPPPCKLPCLSPPTAYAAFPTPPAILPEAALYQPPLLAAPRPQAAAHTPAHTLAYYPPQPHLYMNMNMNYTAYYPSPPVSPSTVGYFAAPSGAMAAAMAAQPHHAAAAASPVLPQPGALVRMQGLPYNTGIKDILSFFQGYQYAPDEYSGMVQMSEQARSLIQPKEWLCL</sequence>
<dbReference type="SUPFAM" id="SSF53098">
    <property type="entry name" value="Ribonuclease H-like"/>
    <property type="match status" value="1"/>
</dbReference>
<evidence type="ECO:0000313" key="11">
    <source>
        <dbReference type="Proteomes" id="UP000472267"/>
    </source>
</evidence>
<feature type="domain" description="RRM" evidence="9">
    <location>
        <begin position="312"/>
        <end position="387"/>
    </location>
</feature>
<comment type="subcellular location">
    <subcellularLocation>
        <location evidence="1">Nucleus</location>
    </subcellularLocation>
</comment>
<dbReference type="InterPro" id="IPR012337">
    <property type="entry name" value="RNaseH-like_sf"/>
</dbReference>
<dbReference type="InterPro" id="IPR036397">
    <property type="entry name" value="RNaseH_sf"/>
</dbReference>
<dbReference type="FunFam" id="3.30.70.330:FF:000041">
    <property type="entry name" value="Epithelial splicing regulatory protein 1"/>
    <property type="match status" value="1"/>
</dbReference>
<evidence type="ECO:0000256" key="1">
    <source>
        <dbReference type="ARBA" id="ARBA00004123"/>
    </source>
</evidence>
<keyword evidence="6" id="KW-0508">mRNA splicing</keyword>
<evidence type="ECO:0000256" key="3">
    <source>
        <dbReference type="ARBA" id="ARBA00022664"/>
    </source>
</evidence>
<dbReference type="FunFam" id="3.30.70.330:FF:000070">
    <property type="entry name" value="Epithelial splicing regulatory protein 1"/>
    <property type="match status" value="1"/>
</dbReference>
<evidence type="ECO:0000259" key="9">
    <source>
        <dbReference type="SMART" id="SM00360"/>
    </source>
</evidence>
<dbReference type="Gene3D" id="3.30.70.330">
    <property type="match status" value="3"/>
</dbReference>
<keyword evidence="5" id="KW-0694">RNA-binding</keyword>
<dbReference type="SMART" id="SM00360">
    <property type="entry name" value="RRM"/>
    <property type="match status" value="3"/>
</dbReference>
<evidence type="ECO:0000256" key="5">
    <source>
        <dbReference type="ARBA" id="ARBA00022884"/>
    </source>
</evidence>
<gene>
    <name evidence="10" type="primary">esrp2</name>
</gene>
<comment type="similarity">
    <text evidence="2">Belongs to the ESRP family.</text>
</comment>
<keyword evidence="3" id="KW-0507">mRNA processing</keyword>
<keyword evidence="7" id="KW-0539">Nucleus</keyword>
<comment type="function">
    <text evidence="8">mRNA splicing factor that regulates the formation of epithelial cell-specific isoforms. Specifically regulates the expression of FGFR2-IIIb, an epithelial cell-specific isoform of fgfr2. Acts by directly binding specific sequences in mRNAs. Binds the GU-rich sequence motifs in the ISE/ISS-3, a cis-element regulatory region present in the mRNA of fgfr2.</text>
</comment>
<dbReference type="GO" id="GO:1904888">
    <property type="term" value="P:cranial skeletal system development"/>
    <property type="evidence" value="ECO:0007669"/>
    <property type="project" value="UniProtKB-ARBA"/>
</dbReference>
<dbReference type="InterPro" id="IPR012677">
    <property type="entry name" value="Nucleotide-bd_a/b_plait_sf"/>
</dbReference>
<keyword evidence="4" id="KW-0677">Repeat</keyword>
<reference evidence="10" key="1">
    <citation type="submission" date="2019-06" db="EMBL/GenBank/DDBJ databases">
        <authorList>
            <consortium name="Wellcome Sanger Institute Data Sharing"/>
        </authorList>
    </citation>
    <scope>NUCLEOTIDE SEQUENCE [LARGE SCALE GENOMIC DNA]</scope>
</reference>
<dbReference type="GO" id="GO:0008380">
    <property type="term" value="P:RNA splicing"/>
    <property type="evidence" value="ECO:0007669"/>
    <property type="project" value="UniProtKB-KW"/>
</dbReference>
<dbReference type="GO" id="GO:0006397">
    <property type="term" value="P:mRNA processing"/>
    <property type="evidence" value="ECO:0007669"/>
    <property type="project" value="UniProtKB-KW"/>
</dbReference>
<evidence type="ECO:0000256" key="6">
    <source>
        <dbReference type="ARBA" id="ARBA00023187"/>
    </source>
</evidence>
<dbReference type="FunFam" id="3.30.70.330:FF:000056">
    <property type="entry name" value="epithelial splicing regulatory protein 1 isoform X1"/>
    <property type="match status" value="1"/>
</dbReference>
<feature type="domain" description="RRM" evidence="9">
    <location>
        <begin position="211"/>
        <end position="283"/>
    </location>
</feature>
<evidence type="ECO:0000313" key="10">
    <source>
        <dbReference type="Ensembl" id="ENSSFAP00005056256.1"/>
    </source>
</evidence>
<dbReference type="AlphaFoldDB" id="A0A672JPT9"/>
<name>A0A672JPT9_SALFA</name>
<dbReference type="PANTHER" id="PTHR13976">
    <property type="entry name" value="HETEROGENEOUS NUCLEAR RIBONUCLEOPROTEIN-RELATED"/>
    <property type="match status" value="1"/>
</dbReference>
<evidence type="ECO:0000256" key="2">
    <source>
        <dbReference type="ARBA" id="ARBA00008866"/>
    </source>
</evidence>
<dbReference type="Gene3D" id="3.30.420.10">
    <property type="entry name" value="Ribonuclease H-like superfamily/Ribonuclease H"/>
    <property type="match status" value="1"/>
</dbReference>
<evidence type="ECO:0000256" key="4">
    <source>
        <dbReference type="ARBA" id="ARBA00022737"/>
    </source>
</evidence>
<dbReference type="GO" id="GO:0005634">
    <property type="term" value="C:nucleus"/>
    <property type="evidence" value="ECO:0007669"/>
    <property type="project" value="UniProtKB-SubCell"/>
</dbReference>
<evidence type="ECO:0000256" key="7">
    <source>
        <dbReference type="ARBA" id="ARBA00023242"/>
    </source>
</evidence>
<accession>A0A672JPT9</accession>
<feature type="domain" description="RRM" evidence="9">
    <location>
        <begin position="436"/>
        <end position="511"/>
    </location>
</feature>
<dbReference type="Proteomes" id="UP000472267">
    <property type="component" value="Chromosome 1"/>
</dbReference>
<dbReference type="InterPro" id="IPR035979">
    <property type="entry name" value="RBD_domain_sf"/>
</dbReference>
<dbReference type="SUPFAM" id="SSF54928">
    <property type="entry name" value="RNA-binding domain, RBD"/>
    <property type="match status" value="2"/>
</dbReference>
<evidence type="ECO:0000256" key="8">
    <source>
        <dbReference type="ARBA" id="ARBA00055335"/>
    </source>
</evidence>